<evidence type="ECO:0000313" key="1">
    <source>
        <dbReference type="Proteomes" id="UP000887565"/>
    </source>
</evidence>
<proteinExistence type="predicted"/>
<dbReference type="Proteomes" id="UP000887565">
    <property type="component" value="Unplaced"/>
</dbReference>
<organism evidence="1 2">
    <name type="scientific">Romanomermis culicivorax</name>
    <name type="common">Nematode worm</name>
    <dbReference type="NCBI Taxonomy" id="13658"/>
    <lineage>
        <taxon>Eukaryota</taxon>
        <taxon>Metazoa</taxon>
        <taxon>Ecdysozoa</taxon>
        <taxon>Nematoda</taxon>
        <taxon>Enoplea</taxon>
        <taxon>Dorylaimia</taxon>
        <taxon>Mermithida</taxon>
        <taxon>Mermithoidea</taxon>
        <taxon>Mermithidae</taxon>
        <taxon>Romanomermis</taxon>
    </lineage>
</organism>
<name>A0A915HL12_ROMCU</name>
<accession>A0A915HL12</accession>
<sequence>MLAKNLEKAATTSKSYYDKKAKHGKIAVNNLVLLVNSKKIRVLMAQPANSEGSHPTLICCCHHDVLFFMDKFNVKWLIRHLSKTEKLFVPRPNASVNKH</sequence>
<protein>
    <submittedName>
        <fullName evidence="2">Uncharacterized protein</fullName>
    </submittedName>
</protein>
<keyword evidence="1" id="KW-1185">Reference proteome</keyword>
<evidence type="ECO:0000313" key="2">
    <source>
        <dbReference type="WBParaSite" id="nRc.2.0.1.t02658-RA"/>
    </source>
</evidence>
<reference evidence="2" key="1">
    <citation type="submission" date="2022-11" db="UniProtKB">
        <authorList>
            <consortium name="WormBaseParasite"/>
        </authorList>
    </citation>
    <scope>IDENTIFICATION</scope>
</reference>
<dbReference type="AlphaFoldDB" id="A0A915HL12"/>
<dbReference type="WBParaSite" id="nRc.2.0.1.t02658-RA">
    <property type="protein sequence ID" value="nRc.2.0.1.t02658-RA"/>
    <property type="gene ID" value="nRc.2.0.1.g02658"/>
</dbReference>